<dbReference type="Proteomes" id="UP000295714">
    <property type="component" value="Unassembled WGS sequence"/>
</dbReference>
<gene>
    <name evidence="2" type="ORF">DFQ05_2517</name>
</gene>
<accession>A0A4R1KK54</accession>
<evidence type="ECO:0008006" key="4">
    <source>
        <dbReference type="Google" id="ProtNLM"/>
    </source>
</evidence>
<dbReference type="OrthoDB" id="1143467at2"/>
<protein>
    <recommendedName>
        <fullName evidence="4">Outer membrane protein with beta-barrel domain</fullName>
    </recommendedName>
</protein>
<feature type="chain" id="PRO_5020690036" description="Outer membrane protein with beta-barrel domain" evidence="1">
    <location>
        <begin position="24"/>
        <end position="231"/>
    </location>
</feature>
<reference evidence="2 3" key="1">
    <citation type="journal article" date="2015" name="Stand. Genomic Sci.">
        <title>Genomic Encyclopedia of Bacterial and Archaeal Type Strains, Phase III: the genomes of soil and plant-associated and newly described type strains.</title>
        <authorList>
            <person name="Whitman W.B."/>
            <person name="Woyke T."/>
            <person name="Klenk H.P."/>
            <person name="Zhou Y."/>
            <person name="Lilburn T.G."/>
            <person name="Beck B.J."/>
            <person name="De Vos P."/>
            <person name="Vandamme P."/>
            <person name="Eisen J.A."/>
            <person name="Garrity G."/>
            <person name="Hugenholtz P."/>
            <person name="Kyrpides N.C."/>
        </authorList>
    </citation>
    <scope>NUCLEOTIDE SEQUENCE [LARGE SCALE GENOMIC DNA]</scope>
    <source>
        <strain evidence="2 3">CECT 8445</strain>
    </source>
</reference>
<sequence length="231" mass="26746">MTFRSVIKLVIALLVFQFTFSQNNDSIRKTNNTPIKRSFFYDDARQKSYSIEYSFQYPISHGNNFIGEAYDGKNGYSLRLKLFVYKQLFLGYNQSGSNFDVSNTALVGNYSSTRTYERFFYVGYELLPFSRVRLGLYTSFAEKITFINSVNTTSDNKDTGDMWVYGVYLDYEIIKNLSFFIDYSFREVNTNIMAPAELQSFFSGGNYNTINFGIRYAVGNESVLKAMRIVK</sequence>
<keyword evidence="3" id="KW-1185">Reference proteome</keyword>
<organism evidence="2 3">
    <name type="scientific">Winogradskyella wandonensis</name>
    <dbReference type="NCBI Taxonomy" id="1442586"/>
    <lineage>
        <taxon>Bacteria</taxon>
        <taxon>Pseudomonadati</taxon>
        <taxon>Bacteroidota</taxon>
        <taxon>Flavobacteriia</taxon>
        <taxon>Flavobacteriales</taxon>
        <taxon>Flavobacteriaceae</taxon>
        <taxon>Winogradskyella</taxon>
    </lineage>
</organism>
<feature type="signal peptide" evidence="1">
    <location>
        <begin position="1"/>
        <end position="23"/>
    </location>
</feature>
<keyword evidence="1" id="KW-0732">Signal</keyword>
<evidence type="ECO:0000313" key="2">
    <source>
        <dbReference type="EMBL" id="TCK64780.1"/>
    </source>
</evidence>
<evidence type="ECO:0000313" key="3">
    <source>
        <dbReference type="Proteomes" id="UP000295714"/>
    </source>
</evidence>
<evidence type="ECO:0000256" key="1">
    <source>
        <dbReference type="SAM" id="SignalP"/>
    </source>
</evidence>
<dbReference type="AlphaFoldDB" id="A0A4R1KK54"/>
<dbReference type="RefSeq" id="WP_132705768.1">
    <property type="nucleotide sequence ID" value="NZ_SMGI01000005.1"/>
</dbReference>
<proteinExistence type="predicted"/>
<comment type="caution">
    <text evidence="2">The sequence shown here is derived from an EMBL/GenBank/DDBJ whole genome shotgun (WGS) entry which is preliminary data.</text>
</comment>
<dbReference type="EMBL" id="SMGI01000005">
    <property type="protein sequence ID" value="TCK64780.1"/>
    <property type="molecule type" value="Genomic_DNA"/>
</dbReference>
<name>A0A4R1KK54_9FLAO</name>